<organism evidence="1 2">
    <name type="scientific">Aspergillus pseudoustus</name>
    <dbReference type="NCBI Taxonomy" id="1810923"/>
    <lineage>
        <taxon>Eukaryota</taxon>
        <taxon>Fungi</taxon>
        <taxon>Dikarya</taxon>
        <taxon>Ascomycota</taxon>
        <taxon>Pezizomycotina</taxon>
        <taxon>Eurotiomycetes</taxon>
        <taxon>Eurotiomycetidae</taxon>
        <taxon>Eurotiales</taxon>
        <taxon>Aspergillaceae</taxon>
        <taxon>Aspergillus</taxon>
        <taxon>Aspergillus subgen. Nidulantes</taxon>
    </lineage>
</organism>
<gene>
    <name evidence="1" type="ORF">BJY01DRAFT_220386</name>
</gene>
<comment type="caution">
    <text evidence="1">The sequence shown here is derived from an EMBL/GenBank/DDBJ whole genome shotgun (WGS) entry which is preliminary data.</text>
</comment>
<proteinExistence type="predicted"/>
<protein>
    <submittedName>
        <fullName evidence="1">Uncharacterized protein</fullName>
    </submittedName>
</protein>
<reference evidence="1 2" key="1">
    <citation type="submission" date="2024-07" db="EMBL/GenBank/DDBJ databases">
        <title>Section-level genome sequencing and comparative genomics of Aspergillus sections Usti and Cavernicolus.</title>
        <authorList>
            <consortium name="Lawrence Berkeley National Laboratory"/>
            <person name="Nybo J.L."/>
            <person name="Vesth T.C."/>
            <person name="Theobald S."/>
            <person name="Frisvad J.C."/>
            <person name="Larsen T.O."/>
            <person name="Kjaerboelling I."/>
            <person name="Rothschild-Mancinelli K."/>
            <person name="Lyhne E.K."/>
            <person name="Kogle M.E."/>
            <person name="Barry K."/>
            <person name="Clum A."/>
            <person name="Na H."/>
            <person name="Ledsgaard L."/>
            <person name="Lin J."/>
            <person name="Lipzen A."/>
            <person name="Kuo A."/>
            <person name="Riley R."/>
            <person name="Mondo S."/>
            <person name="Labutti K."/>
            <person name="Haridas S."/>
            <person name="Pangalinan J."/>
            <person name="Salamov A.A."/>
            <person name="Simmons B.A."/>
            <person name="Magnuson J.K."/>
            <person name="Chen J."/>
            <person name="Drula E."/>
            <person name="Henrissat B."/>
            <person name="Wiebenga A."/>
            <person name="Lubbers R.J."/>
            <person name="Gomes A.C."/>
            <person name="Makela M.R."/>
            <person name="Stajich J."/>
            <person name="Grigoriev I.V."/>
            <person name="Mortensen U.H."/>
            <person name="De Vries R.P."/>
            <person name="Baker S.E."/>
            <person name="Andersen M.R."/>
        </authorList>
    </citation>
    <scope>NUCLEOTIDE SEQUENCE [LARGE SCALE GENOMIC DNA]</scope>
    <source>
        <strain evidence="1 2">CBS 123904</strain>
    </source>
</reference>
<name>A0ABR4JD42_9EURO</name>
<keyword evidence="2" id="KW-1185">Reference proteome</keyword>
<dbReference type="Proteomes" id="UP001610446">
    <property type="component" value="Unassembled WGS sequence"/>
</dbReference>
<dbReference type="EMBL" id="JBFXLU010000152">
    <property type="protein sequence ID" value="KAL2837969.1"/>
    <property type="molecule type" value="Genomic_DNA"/>
</dbReference>
<evidence type="ECO:0000313" key="1">
    <source>
        <dbReference type="EMBL" id="KAL2837969.1"/>
    </source>
</evidence>
<accession>A0ABR4JD42</accession>
<evidence type="ECO:0000313" key="2">
    <source>
        <dbReference type="Proteomes" id="UP001610446"/>
    </source>
</evidence>
<sequence length="136" mass="15397">MVGKLSRSQGHNTLLDATPLPQKLSAQRLNGLLKRNPQFQIILRSSWQTLSSSWLAWLGIHIIFTSYQNDIQTTSHLTLRIDPRPAQLSRWDIFIHLKLRVLLNSSGFKCSGVDYPVAMSSPRARHSSMLVNKGMC</sequence>